<protein>
    <submittedName>
        <fullName evidence="1">Uncharacterized protein</fullName>
    </submittedName>
</protein>
<dbReference type="Proteomes" id="UP001371224">
    <property type="component" value="Unassembled WGS sequence"/>
</dbReference>
<dbReference type="RefSeq" id="WP_337333009.1">
    <property type="nucleotide sequence ID" value="NZ_JBBDGM010000013.1"/>
</dbReference>
<accession>A0ABU8LDF0</accession>
<dbReference type="EMBL" id="JBBDGM010000013">
    <property type="protein sequence ID" value="MEJ1089362.1"/>
    <property type="molecule type" value="Genomic_DNA"/>
</dbReference>
<proteinExistence type="predicted"/>
<gene>
    <name evidence="1" type="ORF">WDU99_13660</name>
</gene>
<name>A0ABU8LDF0_9MICO</name>
<organism evidence="1 2">
    <name type="scientific">Microbacterium bandirmense</name>
    <dbReference type="NCBI Taxonomy" id="3122050"/>
    <lineage>
        <taxon>Bacteria</taxon>
        <taxon>Bacillati</taxon>
        <taxon>Actinomycetota</taxon>
        <taxon>Actinomycetes</taxon>
        <taxon>Micrococcales</taxon>
        <taxon>Microbacteriaceae</taxon>
        <taxon>Microbacterium</taxon>
    </lineage>
</organism>
<comment type="caution">
    <text evidence="1">The sequence shown here is derived from an EMBL/GenBank/DDBJ whole genome shotgun (WGS) entry which is preliminary data.</text>
</comment>
<sequence length="281" mass="29314">MDAVARIYAASELGVLSITAPGEAHPRVEYVGGELFVGLNHVGDGSSVTQGEAETSAQPFVEAVAAAVASAGAIPTANEGVILIEDEALAASVLTDPTRLAAVTLPGGPVLFALARQRVAVVGADDEAAVGRVLDLAEELFEAEGPLVSAHPVALVDGQWARLDWLTRYPSLEMRIQRVLRLFTVRAYEAQGAALQRPDVRYLDPKIQVLETGVTTTFAAWPKGTASLLPVVDNVIIADPSGALSVATLGQFLDAAGDAVVRTGLSPARYFIPGEQPTPSE</sequence>
<keyword evidence="2" id="KW-1185">Reference proteome</keyword>
<evidence type="ECO:0000313" key="1">
    <source>
        <dbReference type="EMBL" id="MEJ1089362.1"/>
    </source>
</evidence>
<reference evidence="1 2" key="1">
    <citation type="submission" date="2024-02" db="EMBL/GenBank/DDBJ databases">
        <authorList>
            <person name="Saticioglu I.B."/>
        </authorList>
    </citation>
    <scope>NUCLEOTIDE SEQUENCE [LARGE SCALE GENOMIC DNA]</scope>
    <source>
        <strain evidence="1 2">Mu-80</strain>
    </source>
</reference>
<evidence type="ECO:0000313" key="2">
    <source>
        <dbReference type="Proteomes" id="UP001371224"/>
    </source>
</evidence>